<dbReference type="Proteomes" id="UP000708208">
    <property type="component" value="Unassembled WGS sequence"/>
</dbReference>
<proteinExistence type="predicted"/>
<name>A0A8J2JW21_9HEXA</name>
<dbReference type="EMBL" id="CAJVCH010117311">
    <property type="protein sequence ID" value="CAG7725082.1"/>
    <property type="molecule type" value="Genomic_DNA"/>
</dbReference>
<evidence type="ECO:0000313" key="1">
    <source>
        <dbReference type="EMBL" id="CAG7725082.1"/>
    </source>
</evidence>
<evidence type="ECO:0000313" key="2">
    <source>
        <dbReference type="Proteomes" id="UP000708208"/>
    </source>
</evidence>
<dbReference type="AlphaFoldDB" id="A0A8J2JW21"/>
<sequence>MFSCGCNRYCNSGWLRPLVIRMLERRSDPTRSPKFWGYLRTHGDVESDMPLFATVALLSCFIHVQASRNIWAIPIIITKPIYVFGGGAVSLEVEFWNCLGVSDRFQERLI</sequence>
<accession>A0A8J2JW21</accession>
<comment type="caution">
    <text evidence="1">The sequence shown here is derived from an EMBL/GenBank/DDBJ whole genome shotgun (WGS) entry which is preliminary data.</text>
</comment>
<reference evidence="1" key="1">
    <citation type="submission" date="2021-06" db="EMBL/GenBank/DDBJ databases">
        <authorList>
            <person name="Hodson N. C."/>
            <person name="Mongue J. A."/>
            <person name="Jaron S. K."/>
        </authorList>
    </citation>
    <scope>NUCLEOTIDE SEQUENCE</scope>
</reference>
<organism evidence="1 2">
    <name type="scientific">Allacma fusca</name>
    <dbReference type="NCBI Taxonomy" id="39272"/>
    <lineage>
        <taxon>Eukaryota</taxon>
        <taxon>Metazoa</taxon>
        <taxon>Ecdysozoa</taxon>
        <taxon>Arthropoda</taxon>
        <taxon>Hexapoda</taxon>
        <taxon>Collembola</taxon>
        <taxon>Symphypleona</taxon>
        <taxon>Sminthuridae</taxon>
        <taxon>Allacma</taxon>
    </lineage>
</organism>
<gene>
    <name evidence="1" type="ORF">AFUS01_LOCUS14065</name>
</gene>
<keyword evidence="2" id="KW-1185">Reference proteome</keyword>
<protein>
    <submittedName>
        <fullName evidence="1">Uncharacterized protein</fullName>
    </submittedName>
</protein>